<dbReference type="SUPFAM" id="SSF47413">
    <property type="entry name" value="lambda repressor-like DNA-binding domains"/>
    <property type="match status" value="1"/>
</dbReference>
<dbReference type="PANTHER" id="PTHR46558:SF11">
    <property type="entry name" value="HTH-TYPE TRANSCRIPTIONAL REGULATOR XRE"/>
    <property type="match status" value="1"/>
</dbReference>
<gene>
    <name evidence="3" type="ORF">BEP19_08205</name>
</gene>
<evidence type="ECO:0000313" key="4">
    <source>
        <dbReference type="Proteomes" id="UP000284219"/>
    </source>
</evidence>
<evidence type="ECO:0000313" key="3">
    <source>
        <dbReference type="EMBL" id="RKD24367.1"/>
    </source>
</evidence>
<dbReference type="Gene3D" id="1.10.260.40">
    <property type="entry name" value="lambda repressor-like DNA-binding domains"/>
    <property type="match status" value="1"/>
</dbReference>
<evidence type="ECO:0000256" key="1">
    <source>
        <dbReference type="ARBA" id="ARBA00023125"/>
    </source>
</evidence>
<dbReference type="AlphaFoldDB" id="A0A419SK61"/>
<dbReference type="PROSITE" id="PS50943">
    <property type="entry name" value="HTH_CROC1"/>
    <property type="match status" value="1"/>
</dbReference>
<dbReference type="InterPro" id="IPR001387">
    <property type="entry name" value="Cro/C1-type_HTH"/>
</dbReference>
<dbReference type="EMBL" id="MCHY01000008">
    <property type="protein sequence ID" value="RKD24367.1"/>
    <property type="molecule type" value="Genomic_DNA"/>
</dbReference>
<dbReference type="Proteomes" id="UP000284219">
    <property type="component" value="Unassembled WGS sequence"/>
</dbReference>
<dbReference type="CDD" id="cd00093">
    <property type="entry name" value="HTH_XRE"/>
    <property type="match status" value="1"/>
</dbReference>
<protein>
    <recommendedName>
        <fullName evidence="2">HTH cro/C1-type domain-containing protein</fullName>
    </recommendedName>
</protein>
<dbReference type="InterPro" id="IPR010982">
    <property type="entry name" value="Lambda_DNA-bd_dom_sf"/>
</dbReference>
<feature type="domain" description="HTH cro/C1-type" evidence="2">
    <location>
        <begin position="40"/>
        <end position="94"/>
    </location>
</feature>
<keyword evidence="1" id="KW-0238">DNA-binding</keyword>
<name>A0A419SK61_9BACL</name>
<dbReference type="PANTHER" id="PTHR46558">
    <property type="entry name" value="TRACRIPTIONAL REGULATORY PROTEIN-RELATED-RELATED"/>
    <property type="match status" value="1"/>
</dbReference>
<accession>A0A419SK61</accession>
<dbReference type="Pfam" id="PF01381">
    <property type="entry name" value="HTH_3"/>
    <property type="match status" value="1"/>
</dbReference>
<comment type="caution">
    <text evidence="3">The sequence shown here is derived from an EMBL/GenBank/DDBJ whole genome shotgun (WGS) entry which is preliminary data.</text>
</comment>
<proteinExistence type="predicted"/>
<dbReference type="SMART" id="SM00530">
    <property type="entry name" value="HTH_XRE"/>
    <property type="match status" value="1"/>
</dbReference>
<reference evidence="3 4" key="1">
    <citation type="submission" date="2016-08" db="EMBL/GenBank/DDBJ databases">
        <title>Novel Firmicute Genomes.</title>
        <authorList>
            <person name="Poppleton D.I."/>
            <person name="Gribaldo S."/>
        </authorList>
    </citation>
    <scope>NUCLEOTIDE SEQUENCE [LARGE SCALE GENOMIC DNA]</scope>
    <source>
        <strain evidence="3 4">RAOx-1</strain>
    </source>
</reference>
<sequence length="158" mass="18440">MKSAPIRDGIFFVRYQERCKIKKEVIERSLIVMNVLPIRLKMLRKQLKFTQEDVAKRASTTIANISGYESGNQTPSSPMLLRLSNALNCSVDYLFGRSDEPRYSPEQSHELENERPISVHELVERYTILMDDGDALTKEEVAEMLDYIQVRRKMKEKR</sequence>
<organism evidence="3 4">
    <name type="scientific">Ammoniphilus oxalaticus</name>
    <dbReference type="NCBI Taxonomy" id="66863"/>
    <lineage>
        <taxon>Bacteria</taxon>
        <taxon>Bacillati</taxon>
        <taxon>Bacillota</taxon>
        <taxon>Bacilli</taxon>
        <taxon>Bacillales</taxon>
        <taxon>Paenibacillaceae</taxon>
        <taxon>Aneurinibacillus group</taxon>
        <taxon>Ammoniphilus</taxon>
    </lineage>
</organism>
<dbReference type="OrthoDB" id="8115576at2"/>
<dbReference type="GO" id="GO:0003677">
    <property type="term" value="F:DNA binding"/>
    <property type="evidence" value="ECO:0007669"/>
    <property type="project" value="UniProtKB-KW"/>
</dbReference>
<evidence type="ECO:0000259" key="2">
    <source>
        <dbReference type="PROSITE" id="PS50943"/>
    </source>
</evidence>
<keyword evidence="4" id="KW-1185">Reference proteome</keyword>